<protein>
    <submittedName>
        <fullName evidence="2">Uncharacterized protein</fullName>
    </submittedName>
</protein>
<dbReference type="Proteomes" id="UP000067683">
    <property type="component" value="Chromosome"/>
</dbReference>
<feature type="transmembrane region" description="Helical" evidence="1">
    <location>
        <begin position="66"/>
        <end position="87"/>
    </location>
</feature>
<keyword evidence="3" id="KW-1185">Reference proteome</keyword>
<keyword evidence="1" id="KW-0472">Membrane</keyword>
<dbReference type="AlphaFoldDB" id="A0A0U2ZA18"/>
<keyword evidence="1" id="KW-1133">Transmembrane helix</keyword>
<dbReference type="OrthoDB" id="2936781at2"/>
<sequence>MQWLSTLDIFFVQLILFPPFVILLGVAAALLASRIFIGPLVTLISSLELNYWYFSTLLPEADIPPMMVVSWAILFPLLSLYFSWMAVEPPAKRRHQAFRLSK</sequence>
<accession>A0A0U2ZA18</accession>
<reference evidence="2" key="1">
    <citation type="submission" date="2016-01" db="EMBL/GenBank/DDBJ databases">
        <title>Complete genome of Planococcus rifietoensis type strain M8.</title>
        <authorList>
            <person name="See-Too W.S."/>
        </authorList>
    </citation>
    <scope>NUCLEOTIDE SEQUENCE [LARGE SCALE GENOMIC DNA]</scope>
    <source>
        <strain evidence="2">M8</strain>
    </source>
</reference>
<proteinExistence type="predicted"/>
<gene>
    <name evidence="2" type="ORF">AUC31_01235</name>
</gene>
<dbReference type="EMBL" id="CP013659">
    <property type="protein sequence ID" value="ALS73957.1"/>
    <property type="molecule type" value="Genomic_DNA"/>
</dbReference>
<evidence type="ECO:0000313" key="2">
    <source>
        <dbReference type="EMBL" id="ALS73957.1"/>
    </source>
</evidence>
<keyword evidence="1" id="KW-0812">Transmembrane</keyword>
<name>A0A0U2ZA18_9BACL</name>
<dbReference type="RefSeq" id="WP_058380665.1">
    <property type="nucleotide sequence ID" value="NZ_CP013659.2"/>
</dbReference>
<evidence type="ECO:0000256" key="1">
    <source>
        <dbReference type="SAM" id="Phobius"/>
    </source>
</evidence>
<organism evidence="2 3">
    <name type="scientific">Planococcus rifietoensis</name>
    <dbReference type="NCBI Taxonomy" id="200991"/>
    <lineage>
        <taxon>Bacteria</taxon>
        <taxon>Bacillati</taxon>
        <taxon>Bacillota</taxon>
        <taxon>Bacilli</taxon>
        <taxon>Bacillales</taxon>
        <taxon>Caryophanaceae</taxon>
        <taxon>Planococcus</taxon>
    </lineage>
</organism>
<feature type="transmembrane region" description="Helical" evidence="1">
    <location>
        <begin position="6"/>
        <end position="28"/>
    </location>
</feature>
<dbReference type="KEGG" id="prt:AUC31_01235"/>
<evidence type="ECO:0000313" key="3">
    <source>
        <dbReference type="Proteomes" id="UP000067683"/>
    </source>
</evidence>